<accession>A0A2N3KY08</accession>
<proteinExistence type="predicted"/>
<gene>
    <name evidence="1" type="ORF">COO20_04275</name>
</gene>
<comment type="caution">
    <text evidence="1">The sequence shown here is derived from an EMBL/GenBank/DDBJ whole genome shotgun (WGS) entry which is preliminary data.</text>
</comment>
<reference evidence="1 2" key="1">
    <citation type="submission" date="2017-09" db="EMBL/GenBank/DDBJ databases">
        <title>Biodiversity and function of Thalassospira species in the particle-attached aromatic-hydrocarbon-degrading consortia from the surface seawater of the South China Sea.</title>
        <authorList>
            <person name="Dong C."/>
            <person name="Liu R."/>
            <person name="Shao Z."/>
        </authorList>
    </citation>
    <scope>NUCLEOTIDE SEQUENCE [LARGE SCALE GENOMIC DNA]</scope>
    <source>
        <strain evidence="1 2">CSC1P2</strain>
    </source>
</reference>
<dbReference type="AlphaFoldDB" id="A0A2N3KY08"/>
<name>A0A2N3KY08_9PROT</name>
<evidence type="ECO:0000313" key="1">
    <source>
        <dbReference type="EMBL" id="PKR55393.1"/>
    </source>
</evidence>
<protein>
    <submittedName>
        <fullName evidence="1">Uncharacterized protein</fullName>
    </submittedName>
</protein>
<dbReference type="EMBL" id="NWTK01000002">
    <property type="protein sequence ID" value="PKR55393.1"/>
    <property type="molecule type" value="Genomic_DNA"/>
</dbReference>
<sequence length="116" mass="12726">MGFDWAADFLDFQQVFDVYVAGFPQYGPHEKAVADYQENAGAVWAGNTGTKPGEPLFLVGNSVLILLDGHQRLTPEQKKVRKGLAAKWKMLRASVHAANREAIEGPSLWSGVAKIE</sequence>
<organism evidence="1 2">
    <name type="scientific">Thalassospira marina</name>
    <dbReference type="NCBI Taxonomy" id="2048283"/>
    <lineage>
        <taxon>Bacteria</taxon>
        <taxon>Pseudomonadati</taxon>
        <taxon>Pseudomonadota</taxon>
        <taxon>Alphaproteobacteria</taxon>
        <taxon>Rhodospirillales</taxon>
        <taxon>Thalassospiraceae</taxon>
        <taxon>Thalassospira</taxon>
    </lineage>
</organism>
<dbReference type="Proteomes" id="UP000233597">
    <property type="component" value="Unassembled WGS sequence"/>
</dbReference>
<evidence type="ECO:0000313" key="2">
    <source>
        <dbReference type="Proteomes" id="UP000233597"/>
    </source>
</evidence>